<dbReference type="EMBL" id="JBHTOJ010000010">
    <property type="protein sequence ID" value="MFD1420222.1"/>
    <property type="molecule type" value="Genomic_DNA"/>
</dbReference>
<evidence type="ECO:0000256" key="1">
    <source>
        <dbReference type="ARBA" id="ARBA00006479"/>
    </source>
</evidence>
<dbReference type="Gene3D" id="3.30.420.40">
    <property type="match status" value="2"/>
</dbReference>
<proteinExistence type="inferred from homology"/>
<evidence type="ECO:0000313" key="2">
    <source>
        <dbReference type="EMBL" id="MFD1420222.1"/>
    </source>
</evidence>
<dbReference type="SUPFAM" id="SSF53067">
    <property type="entry name" value="Actin-like ATPase domain"/>
    <property type="match status" value="1"/>
</dbReference>
<dbReference type="Pfam" id="PF00480">
    <property type="entry name" value="ROK"/>
    <property type="match status" value="1"/>
</dbReference>
<dbReference type="CDD" id="cd24152">
    <property type="entry name" value="ASKHA_NBD_ROK-like"/>
    <property type="match status" value="1"/>
</dbReference>
<organism evidence="2 3">
    <name type="scientific">Lactiplantibacillus songbeiensis</name>
    <dbReference type="NCBI Taxonomy" id="2559920"/>
    <lineage>
        <taxon>Bacteria</taxon>
        <taxon>Bacillati</taxon>
        <taxon>Bacillota</taxon>
        <taxon>Bacilli</taxon>
        <taxon>Lactobacillales</taxon>
        <taxon>Lactobacillaceae</taxon>
        <taxon>Lactiplantibacillus</taxon>
    </lineage>
</organism>
<dbReference type="Proteomes" id="UP001597188">
    <property type="component" value="Unassembled WGS sequence"/>
</dbReference>
<comment type="caution">
    <text evidence="2">The sequence shown here is derived from an EMBL/GenBank/DDBJ whole genome shotgun (WGS) entry which is preliminary data.</text>
</comment>
<name>A0ABW4BYI7_9LACO</name>
<keyword evidence="3" id="KW-1185">Reference proteome</keyword>
<accession>A0ABW4BYI7</accession>
<dbReference type="PANTHER" id="PTHR18964">
    <property type="entry name" value="ROK (REPRESSOR, ORF, KINASE) FAMILY"/>
    <property type="match status" value="1"/>
</dbReference>
<sequence length="301" mass="31831">MRKYLVFDIGGTDLKYAIINRQGTLIVSGKIPTIKTSLAAFIQSLQAIIDRYVTVISGIAVSVPGKVQHPQEVIEFGGMLPFLDGVQLSQLLKAPVPLIVENDGKAATLAELWRGNLKAVNNGAVLVLGTAVGGGIVLNHQLVRGTHDQAGELSFMKAGTTFAPTEMYGAKGSAVGMIKAIATAIGLPDITDGPAVFAALTAGDVTAWTIFNQYCDQIAGLIQNVQAVVDVDTIVIGGGIAVQPLVTATINAAFDRLRAASPMIRDTLARPKIMTSHYHSMANLYGALYQLLLETETIKYA</sequence>
<dbReference type="PANTHER" id="PTHR18964:SF170">
    <property type="entry name" value="SUGAR KINASE"/>
    <property type="match status" value="1"/>
</dbReference>
<dbReference type="InterPro" id="IPR000600">
    <property type="entry name" value="ROK"/>
</dbReference>
<comment type="similarity">
    <text evidence="1">Belongs to the ROK (NagC/XylR) family.</text>
</comment>
<evidence type="ECO:0000313" key="3">
    <source>
        <dbReference type="Proteomes" id="UP001597188"/>
    </source>
</evidence>
<gene>
    <name evidence="2" type="ORF">ACFQ5L_04485</name>
</gene>
<protein>
    <submittedName>
        <fullName evidence="2">ROK family protein</fullName>
    </submittedName>
</protein>
<dbReference type="InterPro" id="IPR043129">
    <property type="entry name" value="ATPase_NBD"/>
</dbReference>
<dbReference type="RefSeq" id="WP_137634174.1">
    <property type="nucleotide sequence ID" value="NZ_BJDL01000007.1"/>
</dbReference>
<reference evidence="3" key="1">
    <citation type="journal article" date="2019" name="Int. J. Syst. Evol. Microbiol.">
        <title>The Global Catalogue of Microorganisms (GCM) 10K type strain sequencing project: providing services to taxonomists for standard genome sequencing and annotation.</title>
        <authorList>
            <consortium name="The Broad Institute Genomics Platform"/>
            <consortium name="The Broad Institute Genome Sequencing Center for Infectious Disease"/>
            <person name="Wu L."/>
            <person name="Ma J."/>
        </authorList>
    </citation>
    <scope>NUCLEOTIDE SEQUENCE [LARGE SCALE GENOMIC DNA]</scope>
    <source>
        <strain evidence="3">CCM 8931</strain>
    </source>
</reference>